<dbReference type="AlphaFoldDB" id="A0A173MBE8"/>
<proteinExistence type="predicted"/>
<reference evidence="3" key="1">
    <citation type="submission" date="2017-01" db="EMBL/GenBank/DDBJ databases">
        <authorList>
            <person name="Varghese N."/>
            <person name="Submissions S."/>
        </authorList>
    </citation>
    <scope>NUCLEOTIDE SEQUENCE [LARGE SCALE GENOMIC DNA]</scope>
    <source>
        <strain evidence="3">DSM 21054</strain>
    </source>
</reference>
<protein>
    <recommendedName>
        <fullName evidence="1">DUF5013 domain-containing protein</fullName>
    </recommendedName>
</protein>
<accession>A0A173MBE8</accession>
<dbReference type="Proteomes" id="UP000186917">
    <property type="component" value="Unassembled WGS sequence"/>
</dbReference>
<dbReference type="InterPro" id="IPR032181">
    <property type="entry name" value="DUF5013"/>
</dbReference>
<organism evidence="2 3">
    <name type="scientific">Filimonas lacunae</name>
    <dbReference type="NCBI Taxonomy" id="477680"/>
    <lineage>
        <taxon>Bacteria</taxon>
        <taxon>Pseudomonadati</taxon>
        <taxon>Bacteroidota</taxon>
        <taxon>Chitinophagia</taxon>
        <taxon>Chitinophagales</taxon>
        <taxon>Chitinophagaceae</taxon>
        <taxon>Filimonas</taxon>
    </lineage>
</organism>
<feature type="domain" description="DUF5013" evidence="1">
    <location>
        <begin position="238"/>
        <end position="385"/>
    </location>
</feature>
<evidence type="ECO:0000259" key="1">
    <source>
        <dbReference type="Pfam" id="PF16405"/>
    </source>
</evidence>
<dbReference type="Pfam" id="PF16405">
    <property type="entry name" value="DUF5013"/>
    <property type="match status" value="1"/>
</dbReference>
<dbReference type="RefSeq" id="WP_076382867.1">
    <property type="nucleotide sequence ID" value="NZ_AP017422.1"/>
</dbReference>
<dbReference type="STRING" id="477680.SAMN05421788_11824"/>
<gene>
    <name evidence="2" type="ORF">SAMN05421788_11824</name>
</gene>
<keyword evidence="3" id="KW-1185">Reference proteome</keyword>
<dbReference type="KEGG" id="fln:FLA_0856"/>
<sequence length="410" mass="44117">MNRNIIIFFLLLLTVAVASCSKWDEYKQYTENGETRYVGKMDLVETFSGRLRIKMTALLPADPRITKTKITWNFGNDSVVFPISKGSGADTFKQIINITEGVVSFNIVNYDAEGNRSMTETVSGTSYGSKYESGLTNRPITRAELLPNGTTEVVWDSFDSTSGAKGAWLIYTTTGNKADSVYVPIRTTGTTTIPNLKLGTLLTERTLYLPTSTCIDTFYAAAQTIPVKSDVTSLYLSNTGPGFQRGTYDGNRWGTLGTPWNTNAAAKNKSGYGGYSADEGGVINWETWNNSPVIDGIVYQVTSAPLPAGTYTVSFTEYSEIQANSSVYCVAAAGSNGIPVLANLTTALGSVALYNGATIGATSPSQSDTRSFSFTISAPQYVSLGFLGNIVGSGNPGSYFQVKKIQLYSN</sequence>
<dbReference type="OrthoDB" id="1043438at2"/>
<dbReference type="Pfam" id="PF16389">
    <property type="entry name" value="DUF4998"/>
    <property type="match status" value="1"/>
</dbReference>
<evidence type="ECO:0000313" key="3">
    <source>
        <dbReference type="Proteomes" id="UP000186917"/>
    </source>
</evidence>
<evidence type="ECO:0000313" key="2">
    <source>
        <dbReference type="EMBL" id="SIT34662.1"/>
    </source>
</evidence>
<dbReference type="EMBL" id="FTOR01000018">
    <property type="protein sequence ID" value="SIT34662.1"/>
    <property type="molecule type" value="Genomic_DNA"/>
</dbReference>
<dbReference type="PROSITE" id="PS51257">
    <property type="entry name" value="PROKAR_LIPOPROTEIN"/>
    <property type="match status" value="1"/>
</dbReference>
<name>A0A173MBE8_9BACT</name>